<evidence type="ECO:0000313" key="2">
    <source>
        <dbReference type="EMBL" id="NMN00650.1"/>
    </source>
</evidence>
<dbReference type="AlphaFoldDB" id="A0A7Y0F243"/>
<name>A0A7Y0F243_9BIFI</name>
<gene>
    <name evidence="2" type="ORF">G1C96_1229</name>
</gene>
<comment type="caution">
    <text evidence="2">The sequence shown here is derived from an EMBL/GenBank/DDBJ whole genome shotgun (WGS) entry which is preliminary data.</text>
</comment>
<dbReference type="RefSeq" id="WP_169275792.1">
    <property type="nucleotide sequence ID" value="NZ_JAAIIH010000008.1"/>
</dbReference>
<reference evidence="2 3" key="1">
    <citation type="submission" date="2020-02" db="EMBL/GenBank/DDBJ databases">
        <title>Characterization of phylogenetic diversity of novel bifidobacterial species isolated in Czech ZOOs.</title>
        <authorList>
            <person name="Lugli G.A."/>
            <person name="Vera N.B."/>
            <person name="Ventura M."/>
        </authorList>
    </citation>
    <scope>NUCLEOTIDE SEQUENCE [LARGE SCALE GENOMIC DNA]</scope>
    <source>
        <strain evidence="2 3">DSM 109958</strain>
    </source>
</reference>
<dbReference type="Proteomes" id="UP000588277">
    <property type="component" value="Unassembled WGS sequence"/>
</dbReference>
<accession>A0A7Y0F243</accession>
<protein>
    <recommendedName>
        <fullName evidence="1">Cupin type-2 domain-containing protein</fullName>
    </recommendedName>
</protein>
<proteinExistence type="predicted"/>
<evidence type="ECO:0000313" key="3">
    <source>
        <dbReference type="Proteomes" id="UP000588277"/>
    </source>
</evidence>
<dbReference type="SUPFAM" id="SSF51182">
    <property type="entry name" value="RmlC-like cupins"/>
    <property type="match status" value="1"/>
</dbReference>
<sequence length="168" mass="18933">MTATATAPAATAPAEDETKPLEAFRNLQAPYDWEDVETLTYQEGGNTFKGVSRKLLFDERAQQDNHVRYFEVQPGGWSTFGHHWHTHEVIIYRGSGTVLVGSELRHVKEGDLVYIGPDEWHQLAATDGVTFGFICIIRTEHGKTILPTQEDLDKIYAEHPELKGHIFA</sequence>
<evidence type="ECO:0000259" key="1">
    <source>
        <dbReference type="Pfam" id="PF07883"/>
    </source>
</evidence>
<organism evidence="2 3">
    <name type="scientific">Bifidobacterium moraviense</name>
    <dbReference type="NCBI Taxonomy" id="2675323"/>
    <lineage>
        <taxon>Bacteria</taxon>
        <taxon>Bacillati</taxon>
        <taxon>Actinomycetota</taxon>
        <taxon>Actinomycetes</taxon>
        <taxon>Bifidobacteriales</taxon>
        <taxon>Bifidobacteriaceae</taxon>
        <taxon>Bifidobacterium</taxon>
    </lineage>
</organism>
<dbReference type="CDD" id="cd02222">
    <property type="entry name" value="cupin_TM1459-like"/>
    <property type="match status" value="1"/>
</dbReference>
<dbReference type="Pfam" id="PF07883">
    <property type="entry name" value="Cupin_2"/>
    <property type="match status" value="1"/>
</dbReference>
<feature type="domain" description="Cupin type-2" evidence="1">
    <location>
        <begin position="69"/>
        <end position="136"/>
    </location>
</feature>
<dbReference type="InterPro" id="IPR013096">
    <property type="entry name" value="Cupin_2"/>
</dbReference>
<dbReference type="InterPro" id="IPR011051">
    <property type="entry name" value="RmlC_Cupin_sf"/>
</dbReference>
<dbReference type="InterPro" id="IPR014710">
    <property type="entry name" value="RmlC-like_jellyroll"/>
</dbReference>
<dbReference type="EMBL" id="JAAIIH010000008">
    <property type="protein sequence ID" value="NMN00650.1"/>
    <property type="molecule type" value="Genomic_DNA"/>
</dbReference>
<keyword evidence="3" id="KW-1185">Reference proteome</keyword>
<dbReference type="Gene3D" id="2.60.120.10">
    <property type="entry name" value="Jelly Rolls"/>
    <property type="match status" value="1"/>
</dbReference>